<organism evidence="1 3">
    <name type="scientific">Gibberella zeae (strain ATCC MYA-4620 / CBS 123657 / FGSC 9075 / NRRL 31084 / PH-1)</name>
    <name type="common">Wheat head blight fungus</name>
    <name type="synonym">Fusarium graminearum</name>
    <dbReference type="NCBI Taxonomy" id="229533"/>
    <lineage>
        <taxon>Eukaryota</taxon>
        <taxon>Fungi</taxon>
        <taxon>Dikarya</taxon>
        <taxon>Ascomycota</taxon>
        <taxon>Pezizomycotina</taxon>
        <taxon>Sordariomycetes</taxon>
        <taxon>Hypocreomycetidae</taxon>
        <taxon>Hypocreales</taxon>
        <taxon>Nectriaceae</taxon>
        <taxon>Fusarium</taxon>
    </lineage>
</organism>
<gene>
    <name evidence="1" type="ORF">FGRAMPH1_01T24815</name>
</gene>
<dbReference type="EMBL" id="HG970335">
    <property type="protein sequence ID" value="CEF83261.1"/>
    <property type="molecule type" value="Genomic_DNA"/>
</dbReference>
<reference evidence="2" key="4">
    <citation type="submission" date="2017-01" db="UniProtKB">
        <authorList>
            <consortium name="EnsemblFungi"/>
        </authorList>
    </citation>
    <scope>IDENTIFICATION</scope>
    <source>
        <strain evidence="2">PH-1 / ATCC MYA-4620 / FGSC 9075 / NRRL 31084</strain>
    </source>
</reference>
<protein>
    <submittedName>
        <fullName evidence="1">Chromosome 4, complete genome</fullName>
    </submittedName>
</protein>
<evidence type="ECO:0000313" key="1">
    <source>
        <dbReference type="EMBL" id="CEF83261.1"/>
    </source>
</evidence>
<name>A0A098DN14_GIBZE</name>
<reference evidence="2 3" key="1">
    <citation type="journal article" date="2007" name="Science">
        <title>The Fusarium graminearum genome reveals a link between localized polymorphism and pathogen specialization.</title>
        <authorList>
            <person name="Cuomo C.A."/>
            <person name="Gueldener U."/>
            <person name="Xu J.-R."/>
            <person name="Trail F."/>
            <person name="Turgeon B.G."/>
            <person name="Di Pietro A."/>
            <person name="Walton J.D."/>
            <person name="Ma L.-J."/>
            <person name="Baker S.E."/>
            <person name="Rep M."/>
            <person name="Adam G."/>
            <person name="Antoniw J."/>
            <person name="Baldwin T."/>
            <person name="Calvo S.E."/>
            <person name="Chang Y.-L."/>
            <person name="DeCaprio D."/>
            <person name="Gale L.R."/>
            <person name="Gnerre S."/>
            <person name="Goswami R.S."/>
            <person name="Hammond-Kosack K."/>
            <person name="Harris L.J."/>
            <person name="Hilburn K."/>
            <person name="Kennell J.C."/>
            <person name="Kroken S."/>
            <person name="Magnuson J.K."/>
            <person name="Mannhaupt G."/>
            <person name="Mauceli E.W."/>
            <person name="Mewes H.-W."/>
            <person name="Mitterbauer R."/>
            <person name="Muehlbauer G."/>
            <person name="Muensterkoetter M."/>
            <person name="Nelson D."/>
            <person name="O'Donnell K."/>
            <person name="Ouellet T."/>
            <person name="Qi W."/>
            <person name="Quesneville H."/>
            <person name="Roncero M.I.G."/>
            <person name="Seong K.-Y."/>
            <person name="Tetko I.V."/>
            <person name="Urban M."/>
            <person name="Waalwijk C."/>
            <person name="Ward T.J."/>
            <person name="Yao J."/>
            <person name="Birren B.W."/>
            <person name="Kistler H.C."/>
        </authorList>
    </citation>
    <scope>NUCLEOTIDE SEQUENCE [LARGE SCALE GENOMIC DNA]</scope>
    <source>
        <strain evidence="3">ATCC MYA-4620 / CBS 123657 / FGSC 9075 / NRRL 31084 / PH-1</strain>
        <strain evidence="2">PH-1 / ATCC MYA-4620 / FGSC 9075 / NRRL 31084</strain>
    </source>
</reference>
<evidence type="ECO:0000313" key="2">
    <source>
        <dbReference type="EnsemblFungi" id="CEF83261"/>
    </source>
</evidence>
<dbReference type="InParanoid" id="A0A098DN14"/>
<reference evidence="2 3" key="2">
    <citation type="journal article" date="2010" name="Nature">
        <title>Comparative genomics reveals mobile pathogenicity chromosomes in Fusarium.</title>
        <authorList>
            <person name="Ma L.J."/>
            <person name="van der Does H.C."/>
            <person name="Borkovich K.A."/>
            <person name="Coleman J.J."/>
            <person name="Daboussi M.J."/>
            <person name="Di Pietro A."/>
            <person name="Dufresne M."/>
            <person name="Freitag M."/>
            <person name="Grabherr M."/>
            <person name="Henrissat B."/>
            <person name="Houterman P.M."/>
            <person name="Kang S."/>
            <person name="Shim W.B."/>
            <person name="Woloshuk C."/>
            <person name="Xie X."/>
            <person name="Xu J.R."/>
            <person name="Antoniw J."/>
            <person name="Baker S.E."/>
            <person name="Bluhm B.H."/>
            <person name="Breakspear A."/>
            <person name="Brown D.W."/>
            <person name="Butchko R.A."/>
            <person name="Chapman S."/>
            <person name="Coulson R."/>
            <person name="Coutinho P.M."/>
            <person name="Danchin E.G."/>
            <person name="Diener A."/>
            <person name="Gale L.R."/>
            <person name="Gardiner D.M."/>
            <person name="Goff S."/>
            <person name="Hammond-Kosack K.E."/>
            <person name="Hilburn K."/>
            <person name="Hua-Van A."/>
            <person name="Jonkers W."/>
            <person name="Kazan K."/>
            <person name="Kodira C.D."/>
            <person name="Koehrsen M."/>
            <person name="Kumar L."/>
            <person name="Lee Y.H."/>
            <person name="Li L."/>
            <person name="Manners J.M."/>
            <person name="Miranda-Saavedra D."/>
            <person name="Mukherjee M."/>
            <person name="Park G."/>
            <person name="Park J."/>
            <person name="Park S.Y."/>
            <person name="Proctor R.H."/>
            <person name="Regev A."/>
            <person name="Ruiz-Roldan M.C."/>
            <person name="Sain D."/>
            <person name="Sakthikumar S."/>
            <person name="Sykes S."/>
            <person name="Schwartz D.C."/>
            <person name="Turgeon B.G."/>
            <person name="Wapinski I."/>
            <person name="Yoder O."/>
            <person name="Young S."/>
            <person name="Zeng Q."/>
            <person name="Zhou S."/>
            <person name="Galagan J."/>
            <person name="Cuomo C.A."/>
            <person name="Kistler H.C."/>
            <person name="Rep M."/>
        </authorList>
    </citation>
    <scope>GENOME REANNOTATION</scope>
    <source>
        <strain evidence="3">ATCC MYA-4620 / CBS 123657 / FGSC 9075 / NRRL 31084 / PH-1</strain>
        <strain evidence="2">PH-1 / ATCC MYA-4620 / FGSC 9075 / NRRL 31084</strain>
    </source>
</reference>
<dbReference type="AlphaFoldDB" id="A0A098DN14"/>
<accession>A0A0E0S9Z8</accession>
<dbReference type="Proteomes" id="UP000070720">
    <property type="component" value="Chromosome 4"/>
</dbReference>
<proteinExistence type="predicted"/>
<sequence>MLGGRNWNWLWPNLCIPTHVSPDTEVKMERLEAFIMCFKSLNSIMSLYHEGGVLIDVAGDYLRSLMRDPQGLEGLYLINCLMNRGIDSQFLEKIITLNVWRLKCMKKDNHLGGHVFVRQVCRVFEEILSTFVIAVDRLTRLNKG</sequence>
<keyword evidence="3" id="KW-1185">Reference proteome</keyword>
<accession>A0A098DN14</accession>
<reference evidence="1 3" key="3">
    <citation type="journal article" date="2015" name="BMC Genomics">
        <title>The completed genome sequence of the pathogenic ascomycete fungus Fusarium graminearum.</title>
        <authorList>
            <person name="King R."/>
            <person name="Urban M."/>
            <person name="Hammond-Kosack M.C."/>
            <person name="Hassani-Pak K."/>
            <person name="Hammond-Kosack K.E."/>
        </authorList>
    </citation>
    <scope>NUCLEOTIDE SEQUENCE [LARGE SCALE GENOMIC DNA]</scope>
    <source>
        <strain evidence="3">ATCC MYA-4620 / CBS 123657 / FGSC 9075 / NRRL 31084 / PH-1</strain>
        <strain evidence="1">PH-1</strain>
    </source>
</reference>
<dbReference type="VEuPathDB" id="FungiDB:FGRAMPH1_01G24815"/>
<evidence type="ECO:0000313" key="3">
    <source>
        <dbReference type="Proteomes" id="UP000070720"/>
    </source>
</evidence>
<dbReference type="EnsemblFungi" id="CEF83261">
    <property type="protein sequence ID" value="CEF83261"/>
    <property type="gene ID" value="FGRRES_20369"/>
</dbReference>